<comment type="caution">
    <text evidence="1">The sequence shown here is derived from an EMBL/GenBank/DDBJ whole genome shotgun (WGS) entry which is preliminary data.</text>
</comment>
<dbReference type="Proteomes" id="UP000240978">
    <property type="component" value="Unassembled WGS sequence"/>
</dbReference>
<dbReference type="EMBL" id="PYGK01000008">
    <property type="protein sequence ID" value="PSL28092.1"/>
    <property type="molecule type" value="Genomic_DNA"/>
</dbReference>
<dbReference type="AlphaFoldDB" id="A0A2P8G286"/>
<evidence type="ECO:0000313" key="1">
    <source>
        <dbReference type="EMBL" id="PSL28092.1"/>
    </source>
</evidence>
<keyword evidence="2" id="KW-1185">Reference proteome</keyword>
<protein>
    <submittedName>
        <fullName evidence="1">Uncharacterized protein</fullName>
    </submittedName>
</protein>
<reference evidence="1 2" key="1">
    <citation type="submission" date="2018-03" db="EMBL/GenBank/DDBJ databases">
        <title>Genomic Encyclopedia of Archaeal and Bacterial Type Strains, Phase II (KMG-II): from individual species to whole genera.</title>
        <authorList>
            <person name="Goeker M."/>
        </authorList>
    </citation>
    <scope>NUCLEOTIDE SEQUENCE [LARGE SCALE GENOMIC DNA]</scope>
    <source>
        <strain evidence="1 2">DSM 18107</strain>
    </source>
</reference>
<accession>A0A2P8G286</accession>
<organism evidence="1 2">
    <name type="scientific">Chitinophaga ginsengisoli</name>
    <dbReference type="NCBI Taxonomy" id="363837"/>
    <lineage>
        <taxon>Bacteria</taxon>
        <taxon>Pseudomonadati</taxon>
        <taxon>Bacteroidota</taxon>
        <taxon>Chitinophagia</taxon>
        <taxon>Chitinophagales</taxon>
        <taxon>Chitinophagaceae</taxon>
        <taxon>Chitinophaga</taxon>
    </lineage>
</organism>
<sequence>MKNSSVIFGVSSLVLGVVGAISTMGHNKFTANARIITKLHNLQCTLFTTTCGNGTGVCTTLTHRTVFTLNSLDCSKVHPKS</sequence>
<evidence type="ECO:0000313" key="2">
    <source>
        <dbReference type="Proteomes" id="UP000240978"/>
    </source>
</evidence>
<gene>
    <name evidence="1" type="ORF">CLV42_10811</name>
</gene>
<proteinExistence type="predicted"/>
<name>A0A2P8G286_9BACT</name>